<evidence type="ECO:0000313" key="6">
    <source>
        <dbReference type="EMBL" id="KAH0629295.1"/>
    </source>
</evidence>
<dbReference type="PANTHER" id="PTHR46013">
    <property type="entry name" value="VASCULAR CELL ADHESION MOLECULE 1"/>
    <property type="match status" value="1"/>
</dbReference>
<dbReference type="InterPro" id="IPR013783">
    <property type="entry name" value="Ig-like_fold"/>
</dbReference>
<dbReference type="Proteomes" id="UP000826234">
    <property type="component" value="Unassembled WGS sequence"/>
</dbReference>
<dbReference type="InterPro" id="IPR003599">
    <property type="entry name" value="Ig_sub"/>
</dbReference>
<protein>
    <recommendedName>
        <fullName evidence="5">Ig-like domain-containing protein</fullName>
    </recommendedName>
</protein>
<evidence type="ECO:0000259" key="5">
    <source>
        <dbReference type="PROSITE" id="PS50835"/>
    </source>
</evidence>
<feature type="transmembrane region" description="Helical" evidence="3">
    <location>
        <begin position="251"/>
        <end position="277"/>
    </location>
</feature>
<reference evidence="6 7" key="1">
    <citation type="journal article" date="2022" name="Gigascience">
        <title>A chromosome-level genome assembly and annotation of the desert horned lizard, Phrynosoma platyrhinos, provides insight into chromosomal rearrangements among reptiles.</title>
        <authorList>
            <person name="Koochekian N."/>
            <person name="Ascanio A."/>
            <person name="Farleigh K."/>
            <person name="Card D.C."/>
            <person name="Schield D.R."/>
            <person name="Castoe T.A."/>
            <person name="Jezkova T."/>
        </authorList>
    </citation>
    <scope>NUCLEOTIDE SEQUENCE [LARGE SCALE GENOMIC DNA]</scope>
    <source>
        <strain evidence="6">NK-2021</strain>
    </source>
</reference>
<keyword evidence="3" id="KW-0812">Transmembrane</keyword>
<keyword evidence="2" id="KW-0325">Glycoprotein</keyword>
<dbReference type="Pfam" id="PF13895">
    <property type="entry name" value="Ig_2"/>
    <property type="match status" value="1"/>
</dbReference>
<feature type="chain" id="PRO_5045284817" description="Ig-like domain-containing protein" evidence="4">
    <location>
        <begin position="22"/>
        <end position="350"/>
    </location>
</feature>
<accession>A0ABQ7THQ3</accession>
<sequence>MPKSLGIVYLLLASFHSCLQTMQSHDDEKDTSGNVTSCSEPVQDLEIYSPSSEATIGRNVTLECRSQTGCLPINYTLFLNTMKIQHDIIKSKTEEKVVFTLSISDAGEYKCRAQNRFNSGYKYSPGFNFTFKDPPENIISCSEPVRDLEIYSPVSETEVGGNVTLECKSSAKCLPINYTLLFKKTKALRHAIRTKEEDRMVFNFTINSTSELGEYKCKAQYRFNDAAKSKYSHGFNFTLREAAEEDEKNKLVVFIVAPLLLLLLLIVIAVAIPLMILPWCKAKNQKSASTSTHYAPANYLSSEACATYDDVAFHGKDEEVEYCSVNITTERDCRESKFCLIEKETRFNTN</sequence>
<name>A0ABQ7THQ3_PHRPL</name>
<keyword evidence="7" id="KW-1185">Reference proteome</keyword>
<dbReference type="PROSITE" id="PS50835">
    <property type="entry name" value="IG_LIKE"/>
    <property type="match status" value="1"/>
</dbReference>
<evidence type="ECO:0000313" key="7">
    <source>
        <dbReference type="Proteomes" id="UP000826234"/>
    </source>
</evidence>
<feature type="domain" description="Ig-like" evidence="5">
    <location>
        <begin position="41"/>
        <end position="128"/>
    </location>
</feature>
<keyword evidence="3" id="KW-0472">Membrane</keyword>
<evidence type="ECO:0000256" key="3">
    <source>
        <dbReference type="SAM" id="Phobius"/>
    </source>
</evidence>
<dbReference type="Gene3D" id="2.60.40.10">
    <property type="entry name" value="Immunoglobulins"/>
    <property type="match status" value="2"/>
</dbReference>
<dbReference type="SMART" id="SM00409">
    <property type="entry name" value="IG"/>
    <property type="match status" value="2"/>
</dbReference>
<dbReference type="SUPFAM" id="SSF48726">
    <property type="entry name" value="Immunoglobulin"/>
    <property type="match status" value="2"/>
</dbReference>
<proteinExistence type="predicted"/>
<evidence type="ECO:0000256" key="1">
    <source>
        <dbReference type="ARBA" id="ARBA00022729"/>
    </source>
</evidence>
<dbReference type="InterPro" id="IPR036179">
    <property type="entry name" value="Ig-like_dom_sf"/>
</dbReference>
<dbReference type="EMBL" id="JAIPUX010000439">
    <property type="protein sequence ID" value="KAH0629295.1"/>
    <property type="molecule type" value="Genomic_DNA"/>
</dbReference>
<feature type="signal peptide" evidence="4">
    <location>
        <begin position="1"/>
        <end position="21"/>
    </location>
</feature>
<gene>
    <name evidence="6" type="ORF">JD844_011249</name>
</gene>
<dbReference type="Pfam" id="PF17736">
    <property type="entry name" value="Ig_C17orf99"/>
    <property type="match status" value="1"/>
</dbReference>
<dbReference type="InterPro" id="IPR040878">
    <property type="entry name" value="IL-40-like_Ig"/>
</dbReference>
<evidence type="ECO:0000256" key="2">
    <source>
        <dbReference type="ARBA" id="ARBA00023180"/>
    </source>
</evidence>
<dbReference type="InterPro" id="IPR007110">
    <property type="entry name" value="Ig-like_dom"/>
</dbReference>
<keyword evidence="3" id="KW-1133">Transmembrane helix</keyword>
<evidence type="ECO:0000256" key="4">
    <source>
        <dbReference type="SAM" id="SignalP"/>
    </source>
</evidence>
<dbReference type="PANTHER" id="PTHR46013:SF4">
    <property type="entry name" value="B-CELL RECEPTOR CD22-RELATED"/>
    <property type="match status" value="1"/>
</dbReference>
<organism evidence="6 7">
    <name type="scientific">Phrynosoma platyrhinos</name>
    <name type="common">Desert horned lizard</name>
    <dbReference type="NCBI Taxonomy" id="52577"/>
    <lineage>
        <taxon>Eukaryota</taxon>
        <taxon>Metazoa</taxon>
        <taxon>Chordata</taxon>
        <taxon>Craniata</taxon>
        <taxon>Vertebrata</taxon>
        <taxon>Euteleostomi</taxon>
        <taxon>Lepidosauria</taxon>
        <taxon>Squamata</taxon>
        <taxon>Bifurcata</taxon>
        <taxon>Unidentata</taxon>
        <taxon>Episquamata</taxon>
        <taxon>Toxicofera</taxon>
        <taxon>Iguania</taxon>
        <taxon>Phrynosomatidae</taxon>
        <taxon>Phrynosomatinae</taxon>
        <taxon>Phrynosoma</taxon>
    </lineage>
</organism>
<comment type="caution">
    <text evidence="6">The sequence shown here is derived from an EMBL/GenBank/DDBJ whole genome shotgun (WGS) entry which is preliminary data.</text>
</comment>
<keyword evidence="1 4" id="KW-0732">Signal</keyword>